<dbReference type="PANTHER" id="PTHR22930:SF85">
    <property type="entry name" value="GH03217P-RELATED"/>
    <property type="match status" value="1"/>
</dbReference>
<evidence type="ECO:0000256" key="5">
    <source>
        <dbReference type="ARBA" id="ARBA00015519"/>
    </source>
</evidence>
<evidence type="ECO:0000256" key="8">
    <source>
        <dbReference type="ARBA" id="ARBA00022723"/>
    </source>
</evidence>
<accession>A0AAV8Z2L5</accession>
<dbReference type="GO" id="GO:0046872">
    <property type="term" value="F:metal ion binding"/>
    <property type="evidence" value="ECO:0007669"/>
    <property type="project" value="UniProtKB-KW"/>
</dbReference>
<keyword evidence="10" id="KW-0539">Nucleus</keyword>
<evidence type="ECO:0000256" key="9">
    <source>
        <dbReference type="ARBA" id="ARBA00022801"/>
    </source>
</evidence>
<reference evidence="14" key="1">
    <citation type="journal article" date="2023" name="Insect Mol. Biol.">
        <title>Genome sequencing provides insights into the evolution of gene families encoding plant cell wall-degrading enzymes in longhorned beetles.</title>
        <authorList>
            <person name="Shin N.R."/>
            <person name="Okamura Y."/>
            <person name="Kirsch R."/>
            <person name="Pauchet Y."/>
        </authorList>
    </citation>
    <scope>NUCLEOTIDE SEQUENCE</scope>
    <source>
        <strain evidence="14">RBIC_L_NR</strain>
    </source>
</reference>
<comment type="function">
    <text evidence="12">Transposase-derived protein that may have nuclease activity. Does not have transposase activity.</text>
</comment>
<evidence type="ECO:0000259" key="13">
    <source>
        <dbReference type="Pfam" id="PF13359"/>
    </source>
</evidence>
<name>A0AAV8Z2L5_9CUCU</name>
<sequence length="315" mass="35977">MVEAAYPGLYCYSGSAPVHPFFSMDLIDINEELKEVAEVEMVIPRNPKVYLVKRNPFEIYTDMQFKRKYRLSKGVAQFVVNLIRNEILHVNNNRAKGAYGDDIAEHHGLSQPTLSVIVKRVVEAIAGHREEFIKFPENEELNTVKTEFYNIARCPAIVGAIDGTHVKIKCPGGENPDLFINRKGYYSLNVQVVSDAKGKILDIVARWRGSTHDSRIWNECLLKRRFATGEINGILLGDNGYPCSRYLLTPLLHSTTDSENRYNRAHISTRNVVERLFGKWKNMFRCFFNGLHMKLETTKAAIVAVAIIYNIYMTE</sequence>
<evidence type="ECO:0000313" key="14">
    <source>
        <dbReference type="EMBL" id="KAJ8957296.1"/>
    </source>
</evidence>
<keyword evidence="9" id="KW-0378">Hydrolase</keyword>
<evidence type="ECO:0000313" key="15">
    <source>
        <dbReference type="Proteomes" id="UP001162156"/>
    </source>
</evidence>
<comment type="cofactor">
    <cofactor evidence="1">
        <name>a divalent metal cation</name>
        <dbReference type="ChEBI" id="CHEBI:60240"/>
    </cofactor>
</comment>
<evidence type="ECO:0000256" key="11">
    <source>
        <dbReference type="ARBA" id="ARBA00030126"/>
    </source>
</evidence>
<dbReference type="GO" id="GO:0005737">
    <property type="term" value="C:cytoplasm"/>
    <property type="evidence" value="ECO:0007669"/>
    <property type="project" value="UniProtKB-SubCell"/>
</dbReference>
<evidence type="ECO:0000256" key="3">
    <source>
        <dbReference type="ARBA" id="ARBA00004496"/>
    </source>
</evidence>
<comment type="caution">
    <text evidence="14">The sequence shown here is derived from an EMBL/GenBank/DDBJ whole genome shotgun (WGS) entry which is preliminary data.</text>
</comment>
<dbReference type="AlphaFoldDB" id="A0AAV8Z2L5"/>
<dbReference type="Pfam" id="PF13359">
    <property type="entry name" value="DDE_Tnp_4"/>
    <property type="match status" value="1"/>
</dbReference>
<dbReference type="PANTHER" id="PTHR22930">
    <property type="match status" value="1"/>
</dbReference>
<feature type="domain" description="DDE Tnp4" evidence="13">
    <location>
        <begin position="161"/>
        <end position="310"/>
    </location>
</feature>
<dbReference type="PRINTS" id="PR02086">
    <property type="entry name" value="PUTNUCHARBI1"/>
</dbReference>
<dbReference type="Proteomes" id="UP001162156">
    <property type="component" value="Unassembled WGS sequence"/>
</dbReference>
<evidence type="ECO:0000256" key="6">
    <source>
        <dbReference type="ARBA" id="ARBA00022490"/>
    </source>
</evidence>
<dbReference type="GO" id="GO:0005634">
    <property type="term" value="C:nucleus"/>
    <property type="evidence" value="ECO:0007669"/>
    <property type="project" value="UniProtKB-SubCell"/>
</dbReference>
<keyword evidence="15" id="KW-1185">Reference proteome</keyword>
<organism evidence="14 15">
    <name type="scientific">Rhamnusium bicolor</name>
    <dbReference type="NCBI Taxonomy" id="1586634"/>
    <lineage>
        <taxon>Eukaryota</taxon>
        <taxon>Metazoa</taxon>
        <taxon>Ecdysozoa</taxon>
        <taxon>Arthropoda</taxon>
        <taxon>Hexapoda</taxon>
        <taxon>Insecta</taxon>
        <taxon>Pterygota</taxon>
        <taxon>Neoptera</taxon>
        <taxon>Endopterygota</taxon>
        <taxon>Coleoptera</taxon>
        <taxon>Polyphaga</taxon>
        <taxon>Cucujiformia</taxon>
        <taxon>Chrysomeloidea</taxon>
        <taxon>Cerambycidae</taxon>
        <taxon>Lepturinae</taxon>
        <taxon>Rhagiini</taxon>
        <taxon>Rhamnusium</taxon>
    </lineage>
</organism>
<dbReference type="GO" id="GO:0004518">
    <property type="term" value="F:nuclease activity"/>
    <property type="evidence" value="ECO:0007669"/>
    <property type="project" value="UniProtKB-KW"/>
</dbReference>
<evidence type="ECO:0000256" key="10">
    <source>
        <dbReference type="ARBA" id="ARBA00023242"/>
    </source>
</evidence>
<comment type="subcellular location">
    <subcellularLocation>
        <location evidence="3">Cytoplasm</location>
    </subcellularLocation>
    <subcellularLocation>
        <location evidence="2">Nucleus</location>
    </subcellularLocation>
</comment>
<evidence type="ECO:0000256" key="12">
    <source>
        <dbReference type="ARBA" id="ARBA00045850"/>
    </source>
</evidence>
<dbReference type="InterPro" id="IPR026103">
    <property type="entry name" value="HARBI1_animal"/>
</dbReference>
<keyword evidence="6" id="KW-0963">Cytoplasm</keyword>
<dbReference type="EMBL" id="JANEYF010001784">
    <property type="protein sequence ID" value="KAJ8957296.1"/>
    <property type="molecule type" value="Genomic_DNA"/>
</dbReference>
<gene>
    <name evidence="14" type="ORF">NQ314_006582</name>
</gene>
<proteinExistence type="inferred from homology"/>
<protein>
    <recommendedName>
        <fullName evidence="5">Putative nuclease HARBI1</fullName>
    </recommendedName>
    <alternativeName>
        <fullName evidence="11">Harbinger transposase-derived nuclease</fullName>
    </alternativeName>
</protein>
<evidence type="ECO:0000256" key="2">
    <source>
        <dbReference type="ARBA" id="ARBA00004123"/>
    </source>
</evidence>
<evidence type="ECO:0000256" key="7">
    <source>
        <dbReference type="ARBA" id="ARBA00022722"/>
    </source>
</evidence>
<comment type="similarity">
    <text evidence="4">Belongs to the HARBI1 family.</text>
</comment>
<evidence type="ECO:0000256" key="4">
    <source>
        <dbReference type="ARBA" id="ARBA00006958"/>
    </source>
</evidence>
<keyword evidence="7" id="KW-0540">Nuclease</keyword>
<evidence type="ECO:0000256" key="1">
    <source>
        <dbReference type="ARBA" id="ARBA00001968"/>
    </source>
</evidence>
<dbReference type="GO" id="GO:0016787">
    <property type="term" value="F:hydrolase activity"/>
    <property type="evidence" value="ECO:0007669"/>
    <property type="project" value="UniProtKB-KW"/>
</dbReference>
<dbReference type="InterPro" id="IPR027806">
    <property type="entry name" value="HARBI1_dom"/>
</dbReference>
<keyword evidence="8" id="KW-0479">Metal-binding</keyword>
<dbReference type="InterPro" id="IPR045249">
    <property type="entry name" value="HARBI1-like"/>
</dbReference>